<keyword evidence="11" id="KW-0808">Transferase</keyword>
<evidence type="ECO:0000256" key="2">
    <source>
        <dbReference type="ARBA" id="ARBA00007599"/>
    </source>
</evidence>
<keyword evidence="4" id="KW-0963">Cytoplasm</keyword>
<dbReference type="GO" id="GO:0005524">
    <property type="term" value="F:ATP binding"/>
    <property type="evidence" value="ECO:0007669"/>
    <property type="project" value="UniProtKB-KW"/>
</dbReference>
<evidence type="ECO:0000256" key="1">
    <source>
        <dbReference type="ARBA" id="ARBA00004496"/>
    </source>
</evidence>
<accession>A0A430AMX3</accession>
<dbReference type="GO" id="GO:0046872">
    <property type="term" value="F:metal ion binding"/>
    <property type="evidence" value="ECO:0007669"/>
    <property type="project" value="UniProtKB-KW"/>
</dbReference>
<organism evidence="11 12">
    <name type="scientific">Vagococcus elongatus</name>
    <dbReference type="NCBI Taxonomy" id="180344"/>
    <lineage>
        <taxon>Bacteria</taxon>
        <taxon>Bacillati</taxon>
        <taxon>Bacillota</taxon>
        <taxon>Bacilli</taxon>
        <taxon>Lactobacillales</taxon>
        <taxon>Enterococcaceae</taxon>
        <taxon>Vagococcus</taxon>
    </lineage>
</organism>
<gene>
    <name evidence="11" type="ORF">CBF29_11795</name>
</gene>
<dbReference type="AlphaFoldDB" id="A0A430AMX3"/>
<dbReference type="GO" id="GO:0005737">
    <property type="term" value="C:cytoplasm"/>
    <property type="evidence" value="ECO:0007669"/>
    <property type="project" value="UniProtKB-SubCell"/>
</dbReference>
<evidence type="ECO:0000256" key="4">
    <source>
        <dbReference type="ARBA" id="ARBA00022490"/>
    </source>
</evidence>
<evidence type="ECO:0000256" key="9">
    <source>
        <dbReference type="ARBA" id="ARBA00022842"/>
    </source>
</evidence>
<keyword evidence="5" id="KW-0819">tRNA processing</keyword>
<comment type="similarity">
    <text evidence="2">Belongs to the TsaE family.</text>
</comment>
<dbReference type="GO" id="GO:0016740">
    <property type="term" value="F:transferase activity"/>
    <property type="evidence" value="ECO:0007669"/>
    <property type="project" value="UniProtKB-KW"/>
</dbReference>
<keyword evidence="8" id="KW-0067">ATP-binding</keyword>
<name>A0A430AMX3_9ENTE</name>
<evidence type="ECO:0000256" key="10">
    <source>
        <dbReference type="ARBA" id="ARBA00032441"/>
    </source>
</evidence>
<evidence type="ECO:0000256" key="6">
    <source>
        <dbReference type="ARBA" id="ARBA00022723"/>
    </source>
</evidence>
<evidence type="ECO:0000256" key="5">
    <source>
        <dbReference type="ARBA" id="ARBA00022694"/>
    </source>
</evidence>
<reference evidence="11 12" key="1">
    <citation type="submission" date="2017-05" db="EMBL/GenBank/DDBJ databases">
        <title>Vagococcus spp. assemblies.</title>
        <authorList>
            <person name="Gulvik C.A."/>
        </authorList>
    </citation>
    <scope>NUCLEOTIDE SEQUENCE [LARGE SCALE GENOMIC DNA]</scope>
    <source>
        <strain evidence="11 12">CCUG 51432</strain>
    </source>
</reference>
<dbReference type="GO" id="GO:0002949">
    <property type="term" value="P:tRNA threonylcarbamoyladenosine modification"/>
    <property type="evidence" value="ECO:0007669"/>
    <property type="project" value="InterPro"/>
</dbReference>
<keyword evidence="7" id="KW-0547">Nucleotide-binding</keyword>
<evidence type="ECO:0000313" key="12">
    <source>
        <dbReference type="Proteomes" id="UP000287605"/>
    </source>
</evidence>
<dbReference type="Proteomes" id="UP000287605">
    <property type="component" value="Unassembled WGS sequence"/>
</dbReference>
<evidence type="ECO:0000313" key="11">
    <source>
        <dbReference type="EMBL" id="RSU09264.1"/>
    </source>
</evidence>
<dbReference type="PANTHER" id="PTHR33540">
    <property type="entry name" value="TRNA THREONYLCARBAMOYLADENOSINE BIOSYNTHESIS PROTEIN TSAE"/>
    <property type="match status" value="1"/>
</dbReference>
<dbReference type="Gene3D" id="3.40.50.300">
    <property type="entry name" value="P-loop containing nucleotide triphosphate hydrolases"/>
    <property type="match status" value="1"/>
</dbReference>
<protein>
    <recommendedName>
        <fullName evidence="3">tRNA threonylcarbamoyladenosine biosynthesis protein TsaE</fullName>
    </recommendedName>
    <alternativeName>
        <fullName evidence="10">t(6)A37 threonylcarbamoyladenosine biosynthesis protein TsaE</fullName>
    </alternativeName>
</protein>
<keyword evidence="12" id="KW-1185">Reference proteome</keyword>
<dbReference type="SUPFAM" id="SSF52540">
    <property type="entry name" value="P-loop containing nucleoside triphosphate hydrolases"/>
    <property type="match status" value="1"/>
</dbReference>
<dbReference type="EMBL" id="NGKA01000023">
    <property type="protein sequence ID" value="RSU09264.1"/>
    <property type="molecule type" value="Genomic_DNA"/>
</dbReference>
<keyword evidence="6" id="KW-0479">Metal-binding</keyword>
<keyword evidence="9" id="KW-0460">Magnesium</keyword>
<comment type="caution">
    <text evidence="11">The sequence shown here is derived from an EMBL/GenBank/DDBJ whole genome shotgun (WGS) entry which is preliminary data.</text>
</comment>
<proteinExistence type="inferred from homology"/>
<evidence type="ECO:0000256" key="8">
    <source>
        <dbReference type="ARBA" id="ARBA00022840"/>
    </source>
</evidence>
<dbReference type="NCBIfam" id="TIGR00150">
    <property type="entry name" value="T6A_YjeE"/>
    <property type="match status" value="1"/>
</dbReference>
<dbReference type="InterPro" id="IPR003442">
    <property type="entry name" value="T6A_TsaE"/>
</dbReference>
<dbReference type="InterPro" id="IPR027417">
    <property type="entry name" value="P-loop_NTPase"/>
</dbReference>
<dbReference type="Pfam" id="PF02367">
    <property type="entry name" value="TsaE"/>
    <property type="match status" value="1"/>
</dbReference>
<dbReference type="RefSeq" id="WP_170170069.1">
    <property type="nucleotide sequence ID" value="NZ_NGKA01000023.1"/>
</dbReference>
<sequence length="159" mass="17719">MNKFWIQTEEEMLEAGEKIGRTLNSGDVLVLTGELGTGKTTLTKGIAKGLEISQMIKSPTYTIIREYTKGRLPLFHMDVYRLGSGEGESIGLDEYFDREGVVVMEWGTNLSEELPEDYVEILLTYEKDQGGRLLELVGVGEQGQARADQLSKVIAEDKL</sequence>
<evidence type="ECO:0000256" key="3">
    <source>
        <dbReference type="ARBA" id="ARBA00019010"/>
    </source>
</evidence>
<evidence type="ECO:0000256" key="7">
    <source>
        <dbReference type="ARBA" id="ARBA00022741"/>
    </source>
</evidence>
<comment type="subcellular location">
    <subcellularLocation>
        <location evidence="1">Cytoplasm</location>
    </subcellularLocation>
</comment>
<dbReference type="PANTHER" id="PTHR33540:SF2">
    <property type="entry name" value="TRNA THREONYLCARBAMOYLADENOSINE BIOSYNTHESIS PROTEIN TSAE"/>
    <property type="match status" value="1"/>
</dbReference>